<keyword evidence="1" id="KW-0472">Membrane</keyword>
<reference evidence="2 3" key="1">
    <citation type="submission" date="2018-05" db="EMBL/GenBank/DDBJ databases">
        <title>Paenibacillus flagellatus sp. nov., isolated from selenium mineral soil.</title>
        <authorList>
            <person name="Dai X."/>
        </authorList>
    </citation>
    <scope>NUCLEOTIDE SEQUENCE [LARGE SCALE GENOMIC DNA]</scope>
    <source>
        <strain evidence="2 3">DXL2</strain>
    </source>
</reference>
<feature type="transmembrane region" description="Helical" evidence="1">
    <location>
        <begin position="74"/>
        <end position="93"/>
    </location>
</feature>
<sequence>MIMLRSPRSLVTSMTVTMVALLLGYAYFQTFHGHGTMWELPRFHFYVITPTLFALAVSAAAVGWTGIRLRDMNVLMLALAILSLTGFFLIHGLSTPGFIIADQHHLAGVAS</sequence>
<proteinExistence type="predicted"/>
<organism evidence="2 3">
    <name type="scientific">Paenibacillus flagellatus</name>
    <dbReference type="NCBI Taxonomy" id="2211139"/>
    <lineage>
        <taxon>Bacteria</taxon>
        <taxon>Bacillati</taxon>
        <taxon>Bacillota</taxon>
        <taxon>Bacilli</taxon>
        <taxon>Bacillales</taxon>
        <taxon>Paenibacillaceae</taxon>
        <taxon>Paenibacillus</taxon>
    </lineage>
</organism>
<gene>
    <name evidence="2" type="ORF">DLM86_19025</name>
</gene>
<keyword evidence="3" id="KW-1185">Reference proteome</keyword>
<feature type="transmembrane region" description="Helical" evidence="1">
    <location>
        <begin position="44"/>
        <end position="67"/>
    </location>
</feature>
<name>A0A2V5KPH0_9BACL</name>
<keyword evidence="1" id="KW-1133">Transmembrane helix</keyword>
<dbReference type="EMBL" id="QJVJ01000008">
    <property type="protein sequence ID" value="PYI53087.1"/>
    <property type="molecule type" value="Genomic_DNA"/>
</dbReference>
<evidence type="ECO:0000313" key="2">
    <source>
        <dbReference type="EMBL" id="PYI53087.1"/>
    </source>
</evidence>
<dbReference type="Proteomes" id="UP000247476">
    <property type="component" value="Unassembled WGS sequence"/>
</dbReference>
<keyword evidence="1" id="KW-0812">Transmembrane</keyword>
<comment type="caution">
    <text evidence="2">The sequence shown here is derived from an EMBL/GenBank/DDBJ whole genome shotgun (WGS) entry which is preliminary data.</text>
</comment>
<protein>
    <submittedName>
        <fullName evidence="2">Uncharacterized protein</fullName>
    </submittedName>
</protein>
<dbReference type="AlphaFoldDB" id="A0A2V5KPH0"/>
<evidence type="ECO:0000313" key="3">
    <source>
        <dbReference type="Proteomes" id="UP000247476"/>
    </source>
</evidence>
<accession>A0A2V5KPH0</accession>
<dbReference type="RefSeq" id="WP_146250251.1">
    <property type="nucleotide sequence ID" value="NZ_QJVJ01000008.1"/>
</dbReference>
<evidence type="ECO:0000256" key="1">
    <source>
        <dbReference type="SAM" id="Phobius"/>
    </source>
</evidence>